<keyword evidence="2" id="KW-1185">Reference proteome</keyword>
<dbReference type="EMBL" id="CAJVPM010000235">
    <property type="protein sequence ID" value="CAG8439038.1"/>
    <property type="molecule type" value="Genomic_DNA"/>
</dbReference>
<name>A0ACA9JVT1_9GLOM</name>
<sequence>MEQSKVPLVATSAKKHCIAVNMSHYVLKRLIDARSDGSSMKIKVAKDAKEIEIILHGKDKKDKFQFTKTPMEKLSKVLLLKGNQLEIIGDIKHQITSTKESNYKAKKDLAKKKLSYAYKEEQKAKDKKKIQVIDPIPDPIKPKNPKTNHVKRKGGKPAPVVSYLSNSSSFIQNDDTSGVPLKKRVLHLIAATELEPEQLNTDQIVKKVKDSKENVQKVLDEPTKKGTWKLKLNAWLTLEPHSWFSYGQKTVSSIVQKMNEVADKLGLPQPKNSTSFDGEPVKRRKVGPVSYLEVQSNNEHPVRNSTKSTRGGKGPKGRGAKTPNTLQKHEKIIEHDPKSVLSNRGGKPIRGRSSKTTETTSTPITSGTRRRGRPKSTSTTSRSSKLSTSKSTSALSSVTPLKRDSSEVNGHTLVNGVNNDIKQSQYRVNTLSEFRELIDEFKVKQDEYNELDEKLQSCFPLYKDLDHDLRNARQSREKDIINRIMETFGSGSEIFALVEQFNAIEEELRQISNEARRAVEEGVLDE</sequence>
<evidence type="ECO:0000313" key="2">
    <source>
        <dbReference type="Proteomes" id="UP000789860"/>
    </source>
</evidence>
<comment type="caution">
    <text evidence="1">The sequence shown here is derived from an EMBL/GenBank/DDBJ whole genome shotgun (WGS) entry which is preliminary data.</text>
</comment>
<dbReference type="Proteomes" id="UP000789860">
    <property type="component" value="Unassembled WGS sequence"/>
</dbReference>
<gene>
    <name evidence="1" type="ORF">SCALOS_LOCUS487</name>
</gene>
<proteinExistence type="predicted"/>
<evidence type="ECO:0000313" key="1">
    <source>
        <dbReference type="EMBL" id="CAG8439038.1"/>
    </source>
</evidence>
<reference evidence="1" key="1">
    <citation type="submission" date="2021-06" db="EMBL/GenBank/DDBJ databases">
        <authorList>
            <person name="Kallberg Y."/>
            <person name="Tangrot J."/>
            <person name="Rosling A."/>
        </authorList>
    </citation>
    <scope>NUCLEOTIDE SEQUENCE</scope>
    <source>
        <strain evidence="1">AU212A</strain>
    </source>
</reference>
<organism evidence="1 2">
    <name type="scientific">Scutellospora calospora</name>
    <dbReference type="NCBI Taxonomy" id="85575"/>
    <lineage>
        <taxon>Eukaryota</taxon>
        <taxon>Fungi</taxon>
        <taxon>Fungi incertae sedis</taxon>
        <taxon>Mucoromycota</taxon>
        <taxon>Glomeromycotina</taxon>
        <taxon>Glomeromycetes</taxon>
        <taxon>Diversisporales</taxon>
        <taxon>Gigasporaceae</taxon>
        <taxon>Scutellospora</taxon>
    </lineage>
</organism>
<protein>
    <submittedName>
        <fullName evidence="1">11148_t:CDS:1</fullName>
    </submittedName>
</protein>
<accession>A0ACA9JVT1</accession>